<proteinExistence type="predicted"/>
<name>A0A564VLS8_9FIRM</name>
<dbReference type="EMBL" id="CABHNW010000032">
    <property type="protein sequence ID" value="VUX33556.1"/>
    <property type="molecule type" value="Genomic_DNA"/>
</dbReference>
<gene>
    <name evidence="1" type="ORF">RSSSTS7063_02597</name>
</gene>
<evidence type="ECO:0000313" key="2">
    <source>
        <dbReference type="Proteomes" id="UP000408482"/>
    </source>
</evidence>
<dbReference type="Proteomes" id="UP000408482">
    <property type="component" value="Unassembled WGS sequence"/>
</dbReference>
<dbReference type="AlphaFoldDB" id="A0A564VLS8"/>
<keyword evidence="2" id="KW-1185">Reference proteome</keyword>
<evidence type="ECO:0000313" key="1">
    <source>
        <dbReference type="EMBL" id="VUX33556.1"/>
    </source>
</evidence>
<protein>
    <submittedName>
        <fullName evidence="1">Uncharacterized protein</fullName>
    </submittedName>
</protein>
<sequence length="50" mass="5947">MIFKWMNESEINIEGDKIEITAPPRTDFFVEVLMNVKIEHKTVKNIRRGK</sequence>
<accession>A0A564VLS8</accession>
<dbReference type="RefSeq" id="WP_015526448.1">
    <property type="nucleotide sequence ID" value="NZ_CABHMX010000015.1"/>
</dbReference>
<reference evidence="1 2" key="1">
    <citation type="submission" date="2019-07" db="EMBL/GenBank/DDBJ databases">
        <authorList>
            <person name="Hibberd C M."/>
            <person name="Gehrig L. J."/>
            <person name="Chang H.-W."/>
            <person name="Venkatesh S."/>
        </authorList>
    </citation>
    <scope>NUCLEOTIDE SEQUENCE [LARGE SCALE GENOMIC DNA]</scope>
    <source>
        <strain evidence="1">Blautia_luti_SSTS_Bg7063</strain>
    </source>
</reference>
<organism evidence="1 2">
    <name type="scientific">Blautia luti</name>
    <dbReference type="NCBI Taxonomy" id="89014"/>
    <lineage>
        <taxon>Bacteria</taxon>
        <taxon>Bacillati</taxon>
        <taxon>Bacillota</taxon>
        <taxon>Clostridia</taxon>
        <taxon>Lachnospirales</taxon>
        <taxon>Lachnospiraceae</taxon>
        <taxon>Blautia</taxon>
    </lineage>
</organism>